<evidence type="ECO:0000259" key="1">
    <source>
        <dbReference type="Pfam" id="PF01909"/>
    </source>
</evidence>
<name>A0A9W6HFY7_9MICO</name>
<reference evidence="2" key="2">
    <citation type="submission" date="2023-01" db="EMBL/GenBank/DDBJ databases">
        <authorList>
            <person name="Sun Q."/>
            <person name="Evtushenko L."/>
        </authorList>
    </citation>
    <scope>NUCLEOTIDE SEQUENCE</scope>
    <source>
        <strain evidence="2">VKM Ac-1447</strain>
    </source>
</reference>
<dbReference type="EMBL" id="BSEO01000005">
    <property type="protein sequence ID" value="GLJ79849.1"/>
    <property type="molecule type" value="Genomic_DNA"/>
</dbReference>
<dbReference type="InterPro" id="IPR002934">
    <property type="entry name" value="Polymerase_NTP_transf_dom"/>
</dbReference>
<keyword evidence="3" id="KW-1185">Reference proteome</keyword>
<feature type="domain" description="Polymerase nucleotidyl transferase" evidence="1">
    <location>
        <begin position="20"/>
        <end position="101"/>
    </location>
</feature>
<dbReference type="SUPFAM" id="SSF81301">
    <property type="entry name" value="Nucleotidyltransferase"/>
    <property type="match status" value="1"/>
</dbReference>
<dbReference type="RefSeq" id="WP_210007406.1">
    <property type="nucleotide sequence ID" value="NZ_BSEO01000005.1"/>
</dbReference>
<protein>
    <recommendedName>
        <fullName evidence="1">Polymerase nucleotidyl transferase domain-containing protein</fullName>
    </recommendedName>
</protein>
<reference evidence="2" key="1">
    <citation type="journal article" date="2014" name="Int. J. Syst. Evol. Microbiol.">
        <title>Complete genome sequence of Corynebacterium casei LMG S-19264T (=DSM 44701T), isolated from a smear-ripened cheese.</title>
        <authorList>
            <consortium name="US DOE Joint Genome Institute (JGI-PGF)"/>
            <person name="Walter F."/>
            <person name="Albersmeier A."/>
            <person name="Kalinowski J."/>
            <person name="Ruckert C."/>
        </authorList>
    </citation>
    <scope>NUCLEOTIDE SEQUENCE</scope>
    <source>
        <strain evidence="2">VKM Ac-1447</strain>
    </source>
</reference>
<dbReference type="Pfam" id="PF01909">
    <property type="entry name" value="NTP_transf_2"/>
    <property type="match status" value="1"/>
</dbReference>
<evidence type="ECO:0000313" key="3">
    <source>
        <dbReference type="Proteomes" id="UP001142317"/>
    </source>
</evidence>
<dbReference type="AlphaFoldDB" id="A0A9W6HFY7"/>
<dbReference type="GO" id="GO:0016779">
    <property type="term" value="F:nucleotidyltransferase activity"/>
    <property type="evidence" value="ECO:0007669"/>
    <property type="project" value="InterPro"/>
</dbReference>
<dbReference type="CDD" id="cd05403">
    <property type="entry name" value="NT_KNTase_like"/>
    <property type="match status" value="1"/>
</dbReference>
<dbReference type="Gene3D" id="3.30.460.10">
    <property type="entry name" value="Beta Polymerase, domain 2"/>
    <property type="match status" value="1"/>
</dbReference>
<dbReference type="Proteomes" id="UP001142317">
    <property type="component" value="Unassembled WGS sequence"/>
</dbReference>
<comment type="caution">
    <text evidence="2">The sequence shown here is derived from an EMBL/GenBank/DDBJ whole genome shotgun (WGS) entry which is preliminary data.</text>
</comment>
<gene>
    <name evidence="2" type="ORF">GCM10017586_15310</name>
</gene>
<organism evidence="2 3">
    <name type="scientific">Microbacterium imperiale</name>
    <dbReference type="NCBI Taxonomy" id="33884"/>
    <lineage>
        <taxon>Bacteria</taxon>
        <taxon>Bacillati</taxon>
        <taxon>Actinomycetota</taxon>
        <taxon>Actinomycetes</taxon>
        <taxon>Micrococcales</taxon>
        <taxon>Microbacteriaceae</taxon>
        <taxon>Microbacterium</taxon>
    </lineage>
</organism>
<proteinExistence type="predicted"/>
<evidence type="ECO:0000313" key="2">
    <source>
        <dbReference type="EMBL" id="GLJ79849.1"/>
    </source>
</evidence>
<sequence length="268" mass="28061">MIPESELAATARDLIAVPGVVAVALGGSRARGTHAPDSDVDLGVYVHPRVDRVALSDAASARADGRVEIGPAGSWGPWVDSGAWLRVDGFPVDVIVRDIDRVDEQTSRALQGRFAFHAQPGHPLGFLDVAYAGEVALCRPLADPSGYLHDVAALLRPYPGALRAAMIDDLWQTDFTLDAAAKAAARADTAYVALAVTQTVMRLAHAWHAAARAWVVNEKGLVPGVGRLPIAPADFGDRVTAVLAGLGNDPAPLLDAVATARSLPRPSV</sequence>
<accession>A0A9W6HFY7</accession>
<dbReference type="InterPro" id="IPR043519">
    <property type="entry name" value="NT_sf"/>
</dbReference>